<dbReference type="Pfam" id="PF02424">
    <property type="entry name" value="ApbE"/>
    <property type="match status" value="1"/>
</dbReference>
<dbReference type="Proteomes" id="UP000182508">
    <property type="component" value="Unassembled WGS sequence"/>
</dbReference>
<evidence type="ECO:0000256" key="8">
    <source>
        <dbReference type="ARBA" id="ARBA00031306"/>
    </source>
</evidence>
<dbReference type="eggNOG" id="COG1477">
    <property type="taxonomic scope" value="Bacteria"/>
</dbReference>
<evidence type="ECO:0000256" key="3">
    <source>
        <dbReference type="ARBA" id="ARBA00022630"/>
    </source>
</evidence>
<dbReference type="InterPro" id="IPR003374">
    <property type="entry name" value="ApbE-like_sf"/>
</dbReference>
<evidence type="ECO:0000256" key="11">
    <source>
        <dbReference type="PIRSR" id="PIRSR006268-2"/>
    </source>
</evidence>
<evidence type="ECO:0000256" key="7">
    <source>
        <dbReference type="ARBA" id="ARBA00022842"/>
    </source>
</evidence>
<evidence type="ECO:0000256" key="6">
    <source>
        <dbReference type="ARBA" id="ARBA00022827"/>
    </source>
</evidence>
<dbReference type="PANTHER" id="PTHR30040">
    <property type="entry name" value="THIAMINE BIOSYNTHESIS LIPOPROTEIN APBE"/>
    <property type="match status" value="1"/>
</dbReference>
<keyword evidence="3 10" id="KW-0285">Flavoprotein</keyword>
<feature type="binding site" evidence="11">
    <location>
        <position position="146"/>
    </location>
    <ligand>
        <name>Mg(2+)</name>
        <dbReference type="ChEBI" id="CHEBI:18420"/>
    </ligand>
</feature>
<evidence type="ECO:0000256" key="1">
    <source>
        <dbReference type="ARBA" id="ARBA00011955"/>
    </source>
</evidence>
<dbReference type="PANTHER" id="PTHR30040:SF2">
    <property type="entry name" value="FAD:PROTEIN FMN TRANSFERASE"/>
    <property type="match status" value="1"/>
</dbReference>
<keyword evidence="4 10" id="KW-0808">Transferase</keyword>
<dbReference type="GO" id="GO:0016740">
    <property type="term" value="F:transferase activity"/>
    <property type="evidence" value="ECO:0007669"/>
    <property type="project" value="UniProtKB-UniRule"/>
</dbReference>
<evidence type="ECO:0000313" key="13">
    <source>
        <dbReference type="Proteomes" id="UP000182508"/>
    </source>
</evidence>
<evidence type="ECO:0000256" key="4">
    <source>
        <dbReference type="ARBA" id="ARBA00022679"/>
    </source>
</evidence>
<evidence type="ECO:0000256" key="10">
    <source>
        <dbReference type="PIRNR" id="PIRNR006268"/>
    </source>
</evidence>
<dbReference type="PIRSF" id="PIRSF006268">
    <property type="entry name" value="ApbE"/>
    <property type="match status" value="1"/>
</dbReference>
<keyword evidence="7 10" id="KW-0460">Magnesium</keyword>
<proteinExistence type="inferred from homology"/>
<evidence type="ECO:0000313" key="12">
    <source>
        <dbReference type="EMBL" id="SDB05066.1"/>
    </source>
</evidence>
<comment type="cofactor">
    <cofactor evidence="11">
        <name>Mg(2+)</name>
        <dbReference type="ChEBI" id="CHEBI:18420"/>
    </cofactor>
    <cofactor evidence="11">
        <name>Mn(2+)</name>
        <dbReference type="ChEBI" id="CHEBI:29035"/>
    </cofactor>
    <text evidence="11">Magnesium. Can also use manganese.</text>
</comment>
<dbReference type="Gene3D" id="3.10.520.10">
    <property type="entry name" value="ApbE-like domains"/>
    <property type="match status" value="1"/>
</dbReference>
<protein>
    <recommendedName>
        <fullName evidence="2 10">FAD:protein FMN transferase</fullName>
        <ecNumber evidence="1 10">2.7.1.180</ecNumber>
    </recommendedName>
    <alternativeName>
        <fullName evidence="8 10">Flavin transferase</fullName>
    </alternativeName>
</protein>
<feature type="binding site" evidence="11">
    <location>
        <position position="266"/>
    </location>
    <ligand>
        <name>Mg(2+)</name>
        <dbReference type="ChEBI" id="CHEBI:18420"/>
    </ligand>
</feature>
<keyword evidence="12" id="KW-0449">Lipoprotein</keyword>
<dbReference type="SUPFAM" id="SSF143631">
    <property type="entry name" value="ApbE-like"/>
    <property type="match status" value="1"/>
</dbReference>
<gene>
    <name evidence="12" type="ORF">SAMN02910293_00266</name>
</gene>
<dbReference type="EC" id="2.7.1.180" evidence="1 10"/>
<sequence>MQLAHSVKMMGTTIDLMVDSSTPQVHIDHCCQLLEIYRNRFSANDADSELMQINNQAGISPVKVHPDLFDLISLGKKHSLASPSNLNIALGPLVQSWRIGFVDARVPEHKTIESALAFTNPENIILDKDTTSVFLSQNGMKIDLGALAKGYIADKIMNYLKNEKVSSAMINLGGNVLVHGENPNRENGTWVIGIQHPQKTRGNNLGAVTIRNQSVVTSGIYERHLNLDGKDYHHIFDRQTGYPIDSPMASLTIVSDLSVDCEIWTTRLFGLPLMEAIMTINHLPHVEGIIITRDNRIAVSDGLKKDFQLFYS</sequence>
<evidence type="ECO:0000256" key="9">
    <source>
        <dbReference type="ARBA" id="ARBA00048540"/>
    </source>
</evidence>
<evidence type="ECO:0000256" key="2">
    <source>
        <dbReference type="ARBA" id="ARBA00016337"/>
    </source>
</evidence>
<evidence type="ECO:0000256" key="5">
    <source>
        <dbReference type="ARBA" id="ARBA00022723"/>
    </source>
</evidence>
<keyword evidence="13" id="KW-1185">Reference proteome</keyword>
<accession>A0A1G6A9R3</accession>
<dbReference type="GO" id="GO:0046872">
    <property type="term" value="F:metal ion binding"/>
    <property type="evidence" value="ECO:0007669"/>
    <property type="project" value="UniProtKB-UniRule"/>
</dbReference>
<reference evidence="12 13" key="1">
    <citation type="submission" date="2016-10" db="EMBL/GenBank/DDBJ databases">
        <authorList>
            <person name="de Groot N.N."/>
        </authorList>
    </citation>
    <scope>NUCLEOTIDE SEQUENCE [LARGE SCALE GENOMIC DNA]</scope>
    <source>
        <strain evidence="12 13">A-4</strain>
    </source>
</reference>
<dbReference type="EMBL" id="FMXP01000003">
    <property type="protein sequence ID" value="SDB05066.1"/>
    <property type="molecule type" value="Genomic_DNA"/>
</dbReference>
<dbReference type="AlphaFoldDB" id="A0A1G6A9R3"/>
<keyword evidence="6 10" id="KW-0274">FAD</keyword>
<organism evidence="12 13">
    <name type="scientific">Streptococcus henryi</name>
    <dbReference type="NCBI Taxonomy" id="439219"/>
    <lineage>
        <taxon>Bacteria</taxon>
        <taxon>Bacillati</taxon>
        <taxon>Bacillota</taxon>
        <taxon>Bacilli</taxon>
        <taxon>Lactobacillales</taxon>
        <taxon>Streptococcaceae</taxon>
        <taxon>Streptococcus</taxon>
    </lineage>
</organism>
<comment type="catalytic activity">
    <reaction evidence="9 10">
        <text>L-threonyl-[protein] + FAD = FMN-L-threonyl-[protein] + AMP + H(+)</text>
        <dbReference type="Rhea" id="RHEA:36847"/>
        <dbReference type="Rhea" id="RHEA-COMP:11060"/>
        <dbReference type="Rhea" id="RHEA-COMP:11061"/>
        <dbReference type="ChEBI" id="CHEBI:15378"/>
        <dbReference type="ChEBI" id="CHEBI:30013"/>
        <dbReference type="ChEBI" id="CHEBI:57692"/>
        <dbReference type="ChEBI" id="CHEBI:74257"/>
        <dbReference type="ChEBI" id="CHEBI:456215"/>
        <dbReference type="EC" id="2.7.1.180"/>
    </reaction>
</comment>
<keyword evidence="5 10" id="KW-0479">Metal-binding</keyword>
<comment type="similarity">
    <text evidence="10">Belongs to the ApbE family.</text>
</comment>
<dbReference type="RefSeq" id="WP_074485024.1">
    <property type="nucleotide sequence ID" value="NZ_FMXP01000003.1"/>
</dbReference>
<name>A0A1G6A9R3_9STRE</name>
<dbReference type="STRING" id="439219.SAMN02910293_00266"/>
<dbReference type="InterPro" id="IPR024932">
    <property type="entry name" value="ApbE"/>
</dbReference>